<dbReference type="STRING" id="1824.SAMN05444423_104379"/>
<dbReference type="eggNOG" id="COG0125">
    <property type="taxonomic scope" value="Bacteria"/>
</dbReference>
<keyword evidence="2" id="KW-1185">Reference proteome</keyword>
<dbReference type="EMBL" id="BAFO02000034">
    <property type="protein sequence ID" value="GAD87303.1"/>
    <property type="molecule type" value="Genomic_DNA"/>
</dbReference>
<dbReference type="AlphaFoldDB" id="U5ELV4"/>
<evidence type="ECO:0008006" key="3">
    <source>
        <dbReference type="Google" id="ProtNLM"/>
    </source>
</evidence>
<evidence type="ECO:0000313" key="2">
    <source>
        <dbReference type="Proteomes" id="UP000017048"/>
    </source>
</evidence>
<protein>
    <recommendedName>
        <fullName evidence="3">Thymidylate kinase</fullName>
    </recommendedName>
</protein>
<reference evidence="1 2" key="1">
    <citation type="journal article" date="2014" name="BMC Genomics">
        <title>Genome based analysis of type-I polyketide synthase and nonribosomal peptide synthetase gene clusters in seven strains of five representative Nocardia species.</title>
        <authorList>
            <person name="Komaki H."/>
            <person name="Ichikawa N."/>
            <person name="Hosoyama A."/>
            <person name="Takahashi-Nakaguchi A."/>
            <person name="Matsuzawa T."/>
            <person name="Suzuki K."/>
            <person name="Fujita N."/>
            <person name="Gonoi T."/>
        </authorList>
    </citation>
    <scope>NUCLEOTIDE SEQUENCE [LARGE SCALE GENOMIC DNA]</scope>
    <source>
        <strain evidence="1 2">NBRC 15531</strain>
    </source>
</reference>
<gene>
    <name evidence="1" type="ORF">NCAST_34_04330</name>
</gene>
<evidence type="ECO:0000313" key="1">
    <source>
        <dbReference type="EMBL" id="GAD87303.1"/>
    </source>
</evidence>
<proteinExistence type="predicted"/>
<sequence length="296" mass="32751">MMRAIAVRSNQNGRLDADSAVFDETSADRLPPVVALVGIDGSGKSTTAELVRRLLAPHCAMVTCLRNHHSVDAPLQSLSRALERLSRHADTIGSERLKLVAVYLQLCMYGPTTRFVAHATAPTVIISDRDPIIDAAVYLPLLRTAVSDSDDIDRLERWWERADTGERELIDDWAAAQRRRLGIEADLVATSDELVAVLGLPVNLLIEQIADRIQSELPQLLIWLDADVDQAVQRIARRGGPARPHETGTRLEAIRGRYQQVLAEASALVPTYRIPMAETRPEAVARQVIELIEVEL</sequence>
<dbReference type="Proteomes" id="UP000017048">
    <property type="component" value="Unassembled WGS sequence"/>
</dbReference>
<dbReference type="SUPFAM" id="SSF52540">
    <property type="entry name" value="P-loop containing nucleoside triphosphate hydrolases"/>
    <property type="match status" value="1"/>
</dbReference>
<name>U5ELV4_NOCAS</name>
<comment type="caution">
    <text evidence="1">The sequence shown here is derived from an EMBL/GenBank/DDBJ whole genome shotgun (WGS) entry which is preliminary data.</text>
</comment>
<organism evidence="1 2">
    <name type="scientific">Nocardia asteroides NBRC 15531</name>
    <dbReference type="NCBI Taxonomy" id="1110697"/>
    <lineage>
        <taxon>Bacteria</taxon>
        <taxon>Bacillati</taxon>
        <taxon>Actinomycetota</taxon>
        <taxon>Actinomycetes</taxon>
        <taxon>Mycobacteriales</taxon>
        <taxon>Nocardiaceae</taxon>
        <taxon>Nocardia</taxon>
    </lineage>
</organism>
<dbReference type="Gene3D" id="3.40.50.300">
    <property type="entry name" value="P-loop containing nucleotide triphosphate hydrolases"/>
    <property type="match status" value="1"/>
</dbReference>
<accession>U5ELV4</accession>
<dbReference type="InterPro" id="IPR027417">
    <property type="entry name" value="P-loop_NTPase"/>
</dbReference>